<reference evidence="2" key="3">
    <citation type="submission" date="2023-05" db="EMBL/GenBank/DDBJ databases">
        <authorList>
            <person name="Smith C.H."/>
        </authorList>
    </citation>
    <scope>NUCLEOTIDE SEQUENCE</scope>
    <source>
        <strain evidence="2">CHS0354</strain>
        <tissue evidence="2">Mantle</tissue>
    </source>
</reference>
<reference evidence="2" key="1">
    <citation type="journal article" date="2021" name="Genome Biol. Evol.">
        <title>A High-Quality Reference Genome for a Parasitic Bivalve with Doubly Uniparental Inheritance (Bivalvia: Unionida).</title>
        <authorList>
            <person name="Smith C.H."/>
        </authorList>
    </citation>
    <scope>NUCLEOTIDE SEQUENCE</scope>
    <source>
        <strain evidence="2">CHS0354</strain>
    </source>
</reference>
<protein>
    <submittedName>
        <fullName evidence="2">Uncharacterized protein</fullName>
    </submittedName>
</protein>
<accession>A0AAE0VTH8</accession>
<gene>
    <name evidence="2" type="ORF">CHS0354_041080</name>
</gene>
<keyword evidence="3" id="KW-1185">Reference proteome</keyword>
<sequence length="146" mass="16170">MATRLVFLLAVVLVVVQSSSVIRKASSPDPDHCHVIVWGKSGTPVEGRADPNCQNGSIYWEYPQGEMKVHFTTTAGHRSSFSVCLVNARQTDIVNIYDYTTGMRHIMNLGESEVCSAKSQNGEVVLLFVGPTSVDHYLAFIDYYLK</sequence>
<name>A0AAE0VTH8_9BIVA</name>
<feature type="chain" id="PRO_5041952345" evidence="1">
    <location>
        <begin position="19"/>
        <end position="146"/>
    </location>
</feature>
<evidence type="ECO:0000313" key="2">
    <source>
        <dbReference type="EMBL" id="KAK3590053.1"/>
    </source>
</evidence>
<evidence type="ECO:0000313" key="3">
    <source>
        <dbReference type="Proteomes" id="UP001195483"/>
    </source>
</evidence>
<keyword evidence="1" id="KW-0732">Signal</keyword>
<organism evidence="2 3">
    <name type="scientific">Potamilus streckersoni</name>
    <dbReference type="NCBI Taxonomy" id="2493646"/>
    <lineage>
        <taxon>Eukaryota</taxon>
        <taxon>Metazoa</taxon>
        <taxon>Spiralia</taxon>
        <taxon>Lophotrochozoa</taxon>
        <taxon>Mollusca</taxon>
        <taxon>Bivalvia</taxon>
        <taxon>Autobranchia</taxon>
        <taxon>Heteroconchia</taxon>
        <taxon>Palaeoheterodonta</taxon>
        <taxon>Unionida</taxon>
        <taxon>Unionoidea</taxon>
        <taxon>Unionidae</taxon>
        <taxon>Ambleminae</taxon>
        <taxon>Lampsilini</taxon>
        <taxon>Potamilus</taxon>
    </lineage>
</organism>
<feature type="signal peptide" evidence="1">
    <location>
        <begin position="1"/>
        <end position="18"/>
    </location>
</feature>
<comment type="caution">
    <text evidence="2">The sequence shown here is derived from an EMBL/GenBank/DDBJ whole genome shotgun (WGS) entry which is preliminary data.</text>
</comment>
<dbReference type="Proteomes" id="UP001195483">
    <property type="component" value="Unassembled WGS sequence"/>
</dbReference>
<dbReference type="EMBL" id="JAEAOA010002345">
    <property type="protein sequence ID" value="KAK3590053.1"/>
    <property type="molecule type" value="Genomic_DNA"/>
</dbReference>
<evidence type="ECO:0000256" key="1">
    <source>
        <dbReference type="SAM" id="SignalP"/>
    </source>
</evidence>
<reference evidence="2" key="2">
    <citation type="journal article" date="2021" name="Genome Biol. Evol.">
        <title>Developing a high-quality reference genome for a parasitic bivalve with doubly uniparental inheritance (Bivalvia: Unionida).</title>
        <authorList>
            <person name="Smith C.H."/>
        </authorList>
    </citation>
    <scope>NUCLEOTIDE SEQUENCE</scope>
    <source>
        <strain evidence="2">CHS0354</strain>
        <tissue evidence="2">Mantle</tissue>
    </source>
</reference>
<proteinExistence type="predicted"/>
<dbReference type="AlphaFoldDB" id="A0AAE0VTH8"/>